<evidence type="ECO:0000256" key="1">
    <source>
        <dbReference type="SAM" id="Coils"/>
    </source>
</evidence>
<dbReference type="eggNOG" id="ENOG502S8R6">
    <property type="taxonomic scope" value="Eukaryota"/>
</dbReference>
<dbReference type="KEGG" id="ssl:SS1G_12440"/>
<dbReference type="InParanoid" id="A7F4B6"/>
<dbReference type="Proteomes" id="UP000001312">
    <property type="component" value="Unassembled WGS sequence"/>
</dbReference>
<protein>
    <submittedName>
        <fullName evidence="2">Uncharacterized protein</fullName>
    </submittedName>
</protein>
<dbReference type="HOGENOM" id="CLU_880443_0_0_1"/>
<keyword evidence="1" id="KW-0175">Coiled coil</keyword>
<proteinExistence type="predicted"/>
<organism evidence="2 3">
    <name type="scientific">Sclerotinia sclerotiorum (strain ATCC 18683 / 1980 / Ss-1)</name>
    <name type="common">White mold</name>
    <name type="synonym">Whetzelinia sclerotiorum</name>
    <dbReference type="NCBI Taxonomy" id="665079"/>
    <lineage>
        <taxon>Eukaryota</taxon>
        <taxon>Fungi</taxon>
        <taxon>Dikarya</taxon>
        <taxon>Ascomycota</taxon>
        <taxon>Pezizomycotina</taxon>
        <taxon>Leotiomycetes</taxon>
        <taxon>Helotiales</taxon>
        <taxon>Sclerotiniaceae</taxon>
        <taxon>Sclerotinia</taxon>
    </lineage>
</organism>
<dbReference type="RefSeq" id="XP_001586454.1">
    <property type="nucleotide sequence ID" value="XM_001586404.1"/>
</dbReference>
<accession>A7F4B6</accession>
<dbReference type="EMBL" id="CH476641">
    <property type="protein sequence ID" value="EDN97587.1"/>
    <property type="molecule type" value="Genomic_DNA"/>
</dbReference>
<evidence type="ECO:0000313" key="3">
    <source>
        <dbReference type="Proteomes" id="UP000001312"/>
    </source>
</evidence>
<dbReference type="AlphaFoldDB" id="A7F4B6"/>
<feature type="coiled-coil region" evidence="1">
    <location>
        <begin position="57"/>
        <end position="84"/>
    </location>
</feature>
<reference evidence="3" key="1">
    <citation type="journal article" date="2011" name="PLoS Genet.">
        <title>Genomic analysis of the necrotrophic fungal pathogens Sclerotinia sclerotiorum and Botrytis cinerea.</title>
        <authorList>
            <person name="Amselem J."/>
            <person name="Cuomo C.A."/>
            <person name="van Kan J.A."/>
            <person name="Viaud M."/>
            <person name="Benito E.P."/>
            <person name="Couloux A."/>
            <person name="Coutinho P.M."/>
            <person name="de Vries R.P."/>
            <person name="Dyer P.S."/>
            <person name="Fillinger S."/>
            <person name="Fournier E."/>
            <person name="Gout L."/>
            <person name="Hahn M."/>
            <person name="Kohn L."/>
            <person name="Lapalu N."/>
            <person name="Plummer K.M."/>
            <person name="Pradier J.M."/>
            <person name="Quevillon E."/>
            <person name="Sharon A."/>
            <person name="Simon A."/>
            <person name="ten Have A."/>
            <person name="Tudzynski B."/>
            <person name="Tudzynski P."/>
            <person name="Wincker P."/>
            <person name="Andrew M."/>
            <person name="Anthouard V."/>
            <person name="Beever R.E."/>
            <person name="Beffa R."/>
            <person name="Benoit I."/>
            <person name="Bouzid O."/>
            <person name="Brault B."/>
            <person name="Chen Z."/>
            <person name="Choquer M."/>
            <person name="Collemare J."/>
            <person name="Cotton P."/>
            <person name="Danchin E.G."/>
            <person name="Da Silva C."/>
            <person name="Gautier A."/>
            <person name="Giraud C."/>
            <person name="Giraud T."/>
            <person name="Gonzalez C."/>
            <person name="Grossetete S."/>
            <person name="Guldener U."/>
            <person name="Henrissat B."/>
            <person name="Howlett B.J."/>
            <person name="Kodira C."/>
            <person name="Kretschmer M."/>
            <person name="Lappartient A."/>
            <person name="Leroch M."/>
            <person name="Levis C."/>
            <person name="Mauceli E."/>
            <person name="Neuveglise C."/>
            <person name="Oeser B."/>
            <person name="Pearson M."/>
            <person name="Poulain J."/>
            <person name="Poussereau N."/>
            <person name="Quesneville H."/>
            <person name="Rascle C."/>
            <person name="Schumacher J."/>
            <person name="Segurens B."/>
            <person name="Sexton A."/>
            <person name="Silva E."/>
            <person name="Sirven C."/>
            <person name="Soanes D.M."/>
            <person name="Talbot N.J."/>
            <person name="Templeton M."/>
            <person name="Yandava C."/>
            <person name="Yarden O."/>
            <person name="Zeng Q."/>
            <person name="Rollins J.A."/>
            <person name="Lebrun M.H."/>
            <person name="Dickman M."/>
        </authorList>
    </citation>
    <scope>NUCLEOTIDE SEQUENCE [LARGE SCALE GENOMIC DNA]</scope>
    <source>
        <strain evidence="3">ATCC 18683 / 1980 / Ss-1</strain>
    </source>
</reference>
<sequence>MPKRASTSAPSSSTVLPKKPRQTVHLIKNILYLDEYEAATTDHTELVELFGNLQDAHRSKIIEFRNMKNDIEKLEAKADEDEHEIEKSWEDVENYHIEVTYLFQQTRSLNDEIGEYIRGNESYTEENSRFRDIIKALKSDNKKDEAKIANLEAQIAKGGVKTGEHTAAPKYDPYIVKQQAKNMAQVMRDAIKLQMKWAPSCKTSGKRWSYTSMVPSADVFYKLFRLDRATELRAKKKWKQKKISIDGFEDMGTWTVTIRYNSLELCFIYVDFLVSDFLVLVTRCLASEAVGLCCRYGGMHTYEYHRSIPARRDHRM</sequence>
<name>A7F4B6_SCLS1</name>
<evidence type="ECO:0000313" key="2">
    <source>
        <dbReference type="EMBL" id="EDN97587.1"/>
    </source>
</evidence>
<keyword evidence="3" id="KW-1185">Reference proteome</keyword>
<gene>
    <name evidence="2" type="ORF">SS1G_12440</name>
</gene>
<dbReference type="GeneID" id="5482638"/>